<organism evidence="3 4">
    <name type="scientific">Sitophilus oryzae</name>
    <name type="common">Rice weevil</name>
    <name type="synonym">Curculio oryzae</name>
    <dbReference type="NCBI Taxonomy" id="7048"/>
    <lineage>
        <taxon>Eukaryota</taxon>
        <taxon>Metazoa</taxon>
        <taxon>Ecdysozoa</taxon>
        <taxon>Arthropoda</taxon>
        <taxon>Hexapoda</taxon>
        <taxon>Insecta</taxon>
        <taxon>Pterygota</taxon>
        <taxon>Neoptera</taxon>
        <taxon>Endopterygota</taxon>
        <taxon>Coleoptera</taxon>
        <taxon>Polyphaga</taxon>
        <taxon>Cucujiformia</taxon>
        <taxon>Curculionidae</taxon>
        <taxon>Dryophthorinae</taxon>
        <taxon>Sitophilus</taxon>
    </lineage>
</organism>
<feature type="compositionally biased region" description="Acidic residues" evidence="1">
    <location>
        <begin position="148"/>
        <end position="158"/>
    </location>
</feature>
<reference evidence="4" key="1">
    <citation type="submission" date="2025-08" db="UniProtKB">
        <authorList>
            <consortium name="RefSeq"/>
        </authorList>
    </citation>
    <scope>IDENTIFICATION</scope>
    <source>
        <tissue evidence="4">Gonads</tissue>
    </source>
</reference>
<feature type="region of interest" description="Disordered" evidence="1">
    <location>
        <begin position="109"/>
        <end position="158"/>
    </location>
</feature>
<protein>
    <submittedName>
        <fullName evidence="4">Uncharacterized protein LOC115877332</fullName>
    </submittedName>
</protein>
<dbReference type="RefSeq" id="XP_030749338.1">
    <property type="nucleotide sequence ID" value="XM_030893478.1"/>
</dbReference>
<dbReference type="AlphaFoldDB" id="A0A6J2XDD2"/>
<accession>A0A6J2XDD2</accession>
<dbReference type="Proteomes" id="UP000504635">
    <property type="component" value="Unplaced"/>
</dbReference>
<keyword evidence="2" id="KW-0732">Signal</keyword>
<dbReference type="OrthoDB" id="6783087at2759"/>
<evidence type="ECO:0000256" key="1">
    <source>
        <dbReference type="SAM" id="MobiDB-lite"/>
    </source>
</evidence>
<dbReference type="GeneID" id="115877332"/>
<dbReference type="KEGG" id="soy:115877332"/>
<evidence type="ECO:0000313" key="4">
    <source>
        <dbReference type="RefSeq" id="XP_030749338.1"/>
    </source>
</evidence>
<proteinExistence type="predicted"/>
<feature type="chain" id="PRO_5026881482" evidence="2">
    <location>
        <begin position="19"/>
        <end position="158"/>
    </location>
</feature>
<keyword evidence="3" id="KW-1185">Reference proteome</keyword>
<sequence>MKGVIIISVIATLSWASAHILPASTSLLRTSSIPYTNQIIPTVYSQPLLAHYTSPFVQHGSVFAHQQPIFAQYPGLVQYPYPVAQNPVLQNPILQNPVIGQIPNIPAQGGPVIEPADPAGSPVVPLPPLPAPPQQSPILGGRPGSTTQDDDTVTIEAA</sequence>
<feature type="compositionally biased region" description="Pro residues" evidence="1">
    <location>
        <begin position="124"/>
        <end position="135"/>
    </location>
</feature>
<dbReference type="InParanoid" id="A0A6J2XDD2"/>
<evidence type="ECO:0000313" key="3">
    <source>
        <dbReference type="Proteomes" id="UP000504635"/>
    </source>
</evidence>
<evidence type="ECO:0000256" key="2">
    <source>
        <dbReference type="SAM" id="SignalP"/>
    </source>
</evidence>
<feature type="signal peptide" evidence="2">
    <location>
        <begin position="1"/>
        <end position="18"/>
    </location>
</feature>
<gene>
    <name evidence="4" type="primary">LOC115877332</name>
</gene>
<name>A0A6J2XDD2_SITOR</name>